<sequence>MFELITSHSAGVDPMLGANEHSLEGISPLQAYLCAKASRHIYSDTKHIATELYRKPPIDEARKVRYTWREYNGVELSMDAVEPMQKEPHQSIYEQDRADRDFSPSMKSIADEHMYIIHNRHPRCIFYMSNGSNHTLVDDKAYLVFRGTHEGNDVGVILDHELAQFKTDKATLMAHRGIAGKLDQIWGRIEAELKQLPKSIKQLYITGHSLGGAYALLCGARILMSKQHLLPPGVSVKVVTFGAPLVFARNALEDKALPTALTAAMKGRTFNFVFGCDVVPRLLGTGLSTTFIKMLQVAGIGCPGNAEANTGTSTADGVSESSSFSLYVCSVHWLGVVRNESTTLQVKAQH</sequence>
<dbReference type="GeneID" id="25905516"/>
<dbReference type="Proteomes" id="UP000054560">
    <property type="component" value="Unassembled WGS sequence"/>
</dbReference>
<dbReference type="OrthoDB" id="426718at2759"/>
<dbReference type="AlphaFoldDB" id="A0A0L0G1L7"/>
<dbReference type="Gene3D" id="3.40.50.1820">
    <property type="entry name" value="alpha/beta hydrolase"/>
    <property type="match status" value="1"/>
</dbReference>
<dbReference type="CDD" id="cd00519">
    <property type="entry name" value="Lipase_3"/>
    <property type="match status" value="1"/>
</dbReference>
<evidence type="ECO:0000259" key="1">
    <source>
        <dbReference type="Pfam" id="PF01764"/>
    </source>
</evidence>
<dbReference type="InterPro" id="IPR002921">
    <property type="entry name" value="Fungal_lipase-type"/>
</dbReference>
<evidence type="ECO:0000313" key="2">
    <source>
        <dbReference type="EMBL" id="KNC82711.1"/>
    </source>
</evidence>
<evidence type="ECO:0000313" key="3">
    <source>
        <dbReference type="Proteomes" id="UP000054560"/>
    </source>
</evidence>
<protein>
    <recommendedName>
        <fullName evidence="1">Fungal lipase-type domain-containing protein</fullName>
    </recommendedName>
</protein>
<name>A0A0L0G1L7_9EUKA</name>
<dbReference type="Pfam" id="PF01764">
    <property type="entry name" value="Lipase_3"/>
    <property type="match status" value="1"/>
</dbReference>
<dbReference type="PANTHER" id="PTHR45856">
    <property type="entry name" value="ALPHA/BETA-HYDROLASES SUPERFAMILY PROTEIN"/>
    <property type="match status" value="1"/>
</dbReference>
<feature type="domain" description="Fungal lipase-type" evidence="1">
    <location>
        <begin position="142"/>
        <end position="283"/>
    </location>
</feature>
<dbReference type="EMBL" id="KQ241900">
    <property type="protein sequence ID" value="KNC82711.1"/>
    <property type="molecule type" value="Genomic_DNA"/>
</dbReference>
<accession>A0A0L0G1L7</accession>
<dbReference type="InterPro" id="IPR051218">
    <property type="entry name" value="Sec_MonoDiacylglyc_Lipase"/>
</dbReference>
<dbReference type="RefSeq" id="XP_014156613.1">
    <property type="nucleotide sequence ID" value="XM_014301138.1"/>
</dbReference>
<organism evidence="2 3">
    <name type="scientific">Sphaeroforma arctica JP610</name>
    <dbReference type="NCBI Taxonomy" id="667725"/>
    <lineage>
        <taxon>Eukaryota</taxon>
        <taxon>Ichthyosporea</taxon>
        <taxon>Ichthyophonida</taxon>
        <taxon>Sphaeroforma</taxon>
    </lineage>
</organism>
<proteinExistence type="predicted"/>
<gene>
    <name evidence="2" type="ORF">SARC_05012</name>
</gene>
<dbReference type="PANTHER" id="PTHR45856:SF24">
    <property type="entry name" value="FUNGAL LIPASE-LIKE DOMAIN-CONTAINING PROTEIN"/>
    <property type="match status" value="1"/>
</dbReference>
<dbReference type="SUPFAM" id="SSF53474">
    <property type="entry name" value="alpha/beta-Hydrolases"/>
    <property type="match status" value="1"/>
</dbReference>
<reference evidence="2 3" key="1">
    <citation type="submission" date="2011-02" db="EMBL/GenBank/DDBJ databases">
        <title>The Genome Sequence of Sphaeroforma arctica JP610.</title>
        <authorList>
            <consortium name="The Broad Institute Genome Sequencing Platform"/>
            <person name="Russ C."/>
            <person name="Cuomo C."/>
            <person name="Young S.K."/>
            <person name="Zeng Q."/>
            <person name="Gargeya S."/>
            <person name="Alvarado L."/>
            <person name="Berlin A."/>
            <person name="Chapman S.B."/>
            <person name="Chen Z."/>
            <person name="Freedman E."/>
            <person name="Gellesch M."/>
            <person name="Goldberg J."/>
            <person name="Griggs A."/>
            <person name="Gujja S."/>
            <person name="Heilman E."/>
            <person name="Heiman D."/>
            <person name="Howarth C."/>
            <person name="Mehta T."/>
            <person name="Neiman D."/>
            <person name="Pearson M."/>
            <person name="Roberts A."/>
            <person name="Saif S."/>
            <person name="Shea T."/>
            <person name="Shenoy N."/>
            <person name="Sisk P."/>
            <person name="Stolte C."/>
            <person name="Sykes S."/>
            <person name="White J."/>
            <person name="Yandava C."/>
            <person name="Burger G."/>
            <person name="Gray M.W."/>
            <person name="Holland P.W.H."/>
            <person name="King N."/>
            <person name="Lang F.B.F."/>
            <person name="Roger A.J."/>
            <person name="Ruiz-Trillo I."/>
            <person name="Haas B."/>
            <person name="Nusbaum C."/>
            <person name="Birren B."/>
        </authorList>
    </citation>
    <scope>NUCLEOTIDE SEQUENCE [LARGE SCALE GENOMIC DNA]</scope>
    <source>
        <strain evidence="2 3">JP610</strain>
    </source>
</reference>
<dbReference type="GO" id="GO:0006629">
    <property type="term" value="P:lipid metabolic process"/>
    <property type="evidence" value="ECO:0007669"/>
    <property type="project" value="InterPro"/>
</dbReference>
<keyword evidence="3" id="KW-1185">Reference proteome</keyword>
<dbReference type="InterPro" id="IPR029058">
    <property type="entry name" value="AB_hydrolase_fold"/>
</dbReference>